<sequence length="106" mass="11752">MEEDSVVENTYDTSNQLDTASSPSSDSSDDVVTGEYYAVADLTETQRLLLGDFIDFGLLYRKRSNSDRFYTTSLAVNLIFGESMGQKRSHVRLTSSFASVRAGMKS</sequence>
<name>A0ACC0VWR4_9STRA</name>
<evidence type="ECO:0000313" key="1">
    <source>
        <dbReference type="EMBL" id="KAI9910186.1"/>
    </source>
</evidence>
<comment type="caution">
    <text evidence="1">The sequence shown here is derived from an EMBL/GenBank/DDBJ whole genome shotgun (WGS) entry which is preliminary data.</text>
</comment>
<organism evidence="1 2">
    <name type="scientific">Peronosclerospora sorghi</name>
    <dbReference type="NCBI Taxonomy" id="230839"/>
    <lineage>
        <taxon>Eukaryota</taxon>
        <taxon>Sar</taxon>
        <taxon>Stramenopiles</taxon>
        <taxon>Oomycota</taxon>
        <taxon>Peronosporomycetes</taxon>
        <taxon>Peronosporales</taxon>
        <taxon>Peronosporaceae</taxon>
        <taxon>Peronosclerospora</taxon>
    </lineage>
</organism>
<gene>
    <name evidence="1" type="ORF">PsorP6_010530</name>
</gene>
<reference evidence="1 2" key="1">
    <citation type="journal article" date="2022" name="bioRxiv">
        <title>The genome of the oomycete Peronosclerospora sorghi, a cosmopolitan pathogen of maize and sorghum, is inflated with dispersed pseudogenes.</title>
        <authorList>
            <person name="Fletcher K."/>
            <person name="Martin F."/>
            <person name="Isakeit T."/>
            <person name="Cavanaugh K."/>
            <person name="Magill C."/>
            <person name="Michelmore R."/>
        </authorList>
    </citation>
    <scope>NUCLEOTIDE SEQUENCE [LARGE SCALE GENOMIC DNA]</scope>
    <source>
        <strain evidence="1">P6</strain>
    </source>
</reference>
<dbReference type="EMBL" id="CM047585">
    <property type="protein sequence ID" value="KAI9910186.1"/>
    <property type="molecule type" value="Genomic_DNA"/>
</dbReference>
<evidence type="ECO:0000313" key="2">
    <source>
        <dbReference type="Proteomes" id="UP001163321"/>
    </source>
</evidence>
<protein>
    <submittedName>
        <fullName evidence="1">Uncharacterized protein</fullName>
    </submittedName>
</protein>
<proteinExistence type="predicted"/>
<accession>A0ACC0VWR4</accession>
<keyword evidence="2" id="KW-1185">Reference proteome</keyword>
<dbReference type="Proteomes" id="UP001163321">
    <property type="component" value="Chromosome 6"/>
</dbReference>